<name>A0A9W4D5B0_BLUGR</name>
<evidence type="ECO:0000256" key="1">
    <source>
        <dbReference type="SAM" id="SignalP"/>
    </source>
</evidence>
<protein>
    <submittedName>
        <fullName evidence="2">BgTH12-06163</fullName>
    </submittedName>
</protein>
<organism evidence="2 3">
    <name type="scientific">Blumeria graminis f. sp. triticale</name>
    <dbReference type="NCBI Taxonomy" id="1689686"/>
    <lineage>
        <taxon>Eukaryota</taxon>
        <taxon>Fungi</taxon>
        <taxon>Dikarya</taxon>
        <taxon>Ascomycota</taxon>
        <taxon>Pezizomycotina</taxon>
        <taxon>Leotiomycetes</taxon>
        <taxon>Erysiphales</taxon>
        <taxon>Erysiphaceae</taxon>
        <taxon>Blumeria</taxon>
    </lineage>
</organism>
<evidence type="ECO:0000313" key="3">
    <source>
        <dbReference type="Proteomes" id="UP000683417"/>
    </source>
</evidence>
<keyword evidence="1" id="KW-0732">Signal</keyword>
<dbReference type="Proteomes" id="UP000683417">
    <property type="component" value="Unassembled WGS sequence"/>
</dbReference>
<evidence type="ECO:0000313" key="2">
    <source>
        <dbReference type="EMBL" id="CAD6504433.1"/>
    </source>
</evidence>
<gene>
    <name evidence="2" type="ORF">BGTH12_LOCUS5791</name>
</gene>
<proteinExistence type="predicted"/>
<dbReference type="AlphaFoldDB" id="A0A9W4D5B0"/>
<sequence>MIMKSLQQNFRGHSLWLKVGFLVLVVSAHASLLQRRMDVPAEPGYQCNNKIILLSTVEAALRAACRRFLKVRDDTRRPTVFIEATEDENLIYEWALPVLLPNYPDDRGKKSIGKIIFNNRCDLIDVLCYERKSKQFKISPRVPEVSTYTTWGVNQVPTKPFVQCGSLSWEIEEIQQSAIEELSRSTLEFSEIESSSSRVDGPWKRAFLTKKTSEYFGSFNVRYEIVVNNQREARGIVIRHHISRKIATDKNPDKEGADLPKLRITPEKQIIRIVCFFQQTFPLIPPKFSKSLKRKAPS</sequence>
<feature type="signal peptide" evidence="1">
    <location>
        <begin position="1"/>
        <end position="30"/>
    </location>
</feature>
<dbReference type="EMBL" id="CAJHIT010000008">
    <property type="protein sequence ID" value="CAD6504433.1"/>
    <property type="molecule type" value="Genomic_DNA"/>
</dbReference>
<accession>A0A9W4D5B0</accession>
<reference evidence="2" key="1">
    <citation type="submission" date="2020-10" db="EMBL/GenBank/DDBJ databases">
        <authorList>
            <person name="Muller C M."/>
        </authorList>
    </citation>
    <scope>NUCLEOTIDE SEQUENCE</scope>
    <source>
        <strain evidence="2">THUN-12</strain>
    </source>
</reference>
<feature type="chain" id="PRO_5040738313" evidence="1">
    <location>
        <begin position="31"/>
        <end position="298"/>
    </location>
</feature>
<comment type="caution">
    <text evidence="2">The sequence shown here is derived from an EMBL/GenBank/DDBJ whole genome shotgun (WGS) entry which is preliminary data.</text>
</comment>